<dbReference type="PANTHER" id="PTHR43155:SF2">
    <property type="entry name" value="CYCLIC DI-GMP PHOSPHODIESTERASE PA4108"/>
    <property type="match status" value="1"/>
</dbReference>
<evidence type="ECO:0000259" key="1">
    <source>
        <dbReference type="PROSITE" id="PS51832"/>
    </source>
</evidence>
<name>A0A7C4AHE1_9BACT</name>
<protein>
    <submittedName>
        <fullName evidence="2">HD-GYP domain-containing protein</fullName>
    </submittedName>
</protein>
<dbReference type="AlphaFoldDB" id="A0A7C4AHE1"/>
<dbReference type="PROSITE" id="PS51832">
    <property type="entry name" value="HD_GYP"/>
    <property type="match status" value="1"/>
</dbReference>
<dbReference type="InterPro" id="IPR006675">
    <property type="entry name" value="HDIG_dom"/>
</dbReference>
<dbReference type="PANTHER" id="PTHR43155">
    <property type="entry name" value="CYCLIC DI-GMP PHOSPHODIESTERASE PA4108-RELATED"/>
    <property type="match status" value="1"/>
</dbReference>
<dbReference type="Gene3D" id="1.10.3210.10">
    <property type="entry name" value="Hypothetical protein af1432"/>
    <property type="match status" value="1"/>
</dbReference>
<dbReference type="InterPro" id="IPR003607">
    <property type="entry name" value="HD/PDEase_dom"/>
</dbReference>
<organism evidence="2">
    <name type="scientific">Fundidesulfovibrio putealis</name>
    <dbReference type="NCBI Taxonomy" id="270496"/>
    <lineage>
        <taxon>Bacteria</taxon>
        <taxon>Pseudomonadati</taxon>
        <taxon>Thermodesulfobacteriota</taxon>
        <taxon>Desulfovibrionia</taxon>
        <taxon>Desulfovibrionales</taxon>
        <taxon>Desulfovibrionaceae</taxon>
        <taxon>Fundidesulfovibrio</taxon>
    </lineage>
</organism>
<dbReference type="SUPFAM" id="SSF109604">
    <property type="entry name" value="HD-domain/PDEase-like"/>
    <property type="match status" value="1"/>
</dbReference>
<evidence type="ECO:0000313" key="2">
    <source>
        <dbReference type="EMBL" id="HGG92798.1"/>
    </source>
</evidence>
<dbReference type="CDD" id="cd00077">
    <property type="entry name" value="HDc"/>
    <property type="match status" value="1"/>
</dbReference>
<dbReference type="NCBIfam" id="TIGR00277">
    <property type="entry name" value="HDIG"/>
    <property type="match status" value="1"/>
</dbReference>
<dbReference type="SMART" id="SM00471">
    <property type="entry name" value="HDc"/>
    <property type="match status" value="1"/>
</dbReference>
<feature type="domain" description="HD-GYP" evidence="1">
    <location>
        <begin position="143"/>
        <end position="339"/>
    </location>
</feature>
<gene>
    <name evidence="2" type="ORF">ENR59_07590</name>
</gene>
<comment type="caution">
    <text evidence="2">The sequence shown here is derived from an EMBL/GenBank/DDBJ whole genome shotgun (WGS) entry which is preliminary data.</text>
</comment>
<accession>A0A7C4AHE1</accession>
<dbReference type="EMBL" id="DSRP01000524">
    <property type="protein sequence ID" value="HGG92798.1"/>
    <property type="molecule type" value="Genomic_DNA"/>
</dbReference>
<proteinExistence type="predicted"/>
<dbReference type="InterPro" id="IPR037522">
    <property type="entry name" value="HD_GYP_dom"/>
</dbReference>
<dbReference type="Pfam" id="PF13487">
    <property type="entry name" value="HD_5"/>
    <property type="match status" value="1"/>
</dbReference>
<sequence length="410" mass="45138">MIVKCATAQLKPGMYIANPGLSQSGNPHIYLAEGLVSRAEDAEKIAEAFFDTYIDTEKGTYFIDNKDEKAAFESLFNALVFSGEENKNGSGRGGLDDMLTNFKAAENRYAALLASYREIAQKMMLVKNVDMDASQRLAESIVATEDNLLLALLLVSRMRQYDAYSYTHSLNVSILAAAVGRSLGFSECSQVVLGMAGMFHDVGKILIPDKILKKPGKLSRAEYAEIKRHPAYGREILQRQKNVPADVVGAAHEHHEHVDGGGYPQGLSGNAINPTSSLISILDTFDALRSDRYHREAINSHKAMCVVYSLKGKAFVPDLVDKVVKMAGIFPVGSIVVLKDGTKAIVTEQNPQNLLRPRVRIILDRSNRYCPVQDVDLMLQDPEGPYAIVDTLSNKECRVHVHALVERVQA</sequence>
<reference evidence="2" key="1">
    <citation type="journal article" date="2020" name="mSystems">
        <title>Genome- and Community-Level Interaction Insights into Carbon Utilization and Element Cycling Functions of Hydrothermarchaeota in Hydrothermal Sediment.</title>
        <authorList>
            <person name="Zhou Z."/>
            <person name="Liu Y."/>
            <person name="Xu W."/>
            <person name="Pan J."/>
            <person name="Luo Z.H."/>
            <person name="Li M."/>
        </authorList>
    </citation>
    <scope>NUCLEOTIDE SEQUENCE [LARGE SCALE GENOMIC DNA]</scope>
    <source>
        <strain evidence="2">SpSt-413</strain>
    </source>
</reference>